<feature type="domain" description="Peptidase U32 collagenase" evidence="1">
    <location>
        <begin position="313"/>
        <end position="418"/>
    </location>
</feature>
<dbReference type="GO" id="GO:0006508">
    <property type="term" value="P:proteolysis"/>
    <property type="evidence" value="ECO:0007669"/>
    <property type="project" value="UniProtKB-KW"/>
</dbReference>
<dbReference type="InterPro" id="IPR001539">
    <property type="entry name" value="Peptidase_U32"/>
</dbReference>
<accession>A0A4Z0YDM6</accession>
<dbReference type="Pfam" id="PF01136">
    <property type="entry name" value="Peptidase_U32"/>
    <property type="match status" value="1"/>
</dbReference>
<evidence type="ECO:0000313" key="2">
    <source>
        <dbReference type="EMBL" id="TGJ77000.1"/>
    </source>
</evidence>
<dbReference type="InterPro" id="IPR051454">
    <property type="entry name" value="RNA/ubiquinone_mod_enzymes"/>
</dbReference>
<dbReference type="InterPro" id="IPR020988">
    <property type="entry name" value="Pept_U32_collagenase"/>
</dbReference>
<reference evidence="2 3" key="1">
    <citation type="submission" date="2019-04" db="EMBL/GenBank/DDBJ databases">
        <authorList>
            <person name="Poehlein A."/>
            <person name="Bengelsdorf F.R."/>
            <person name="Duerre P."/>
            <person name="Daniel R."/>
        </authorList>
    </citation>
    <scope>NUCLEOTIDE SEQUENCE [LARGE SCALE GENOMIC DNA]</scope>
    <source>
        <strain evidence="2 3">BS-1</strain>
    </source>
</reference>
<sequence>MMNCNAIEVLAPAGSPESLLAAVRAGADAVYLGGSAFSARANAKNFNDDQLKEAVSYCHVRGVKVYLAVNTVLLQEELKKALELVSYACTLPVDAVLVQDTGLLLLLQTCVPQLRLHASTQMSVHTPLGARALYNAGIRRVVLARELSLAEIAEIHAAVPVELETFVHGALCMSVSGQCYFSSVLGSRSGNRGLCAQPCRLPFSVEGGTGHDLSLKDLSMICRIGELADAGIVSAKIEGRMKRPEYVAAATRACRLAADGQPVPEELLKNLGAVFSRSGFTTGYIDAHRGRDMFGIRSREDVTGATNAVFSELRSLYKDEYQRIPVVFSLTVQQGEPVSLTASDRENHTVSVSLEETPQPAIHRAIDAERCAEQLKKTGGTPFYAERIDCTVGEGLSVPVSALNRLRREALAKLEQARAAREAVPFQMCEIPKPGTYSAGERKLRARFANAQLPALAKNCEIVYIPYDTDLKKIKECRENGFPIALEIPRGMFGMESALRARLAAAKEAGITDVWAGNLGAAELGKELGLTVHGGFSLNITNTAAIEWYRQYGLSDAELSFELTLGQAAEIGGELPRGLILYGRLPLMLTRNCPAANAGGCQSCKTAPFLTDRKGIRFPVQCGGACSEVLNSVPLDMADRLHEICNQDFGVLRFTMETKEEAEEIIGRYLTGEPTQGEYTRGLYYRGIE</sequence>
<evidence type="ECO:0000259" key="1">
    <source>
        <dbReference type="Pfam" id="PF12392"/>
    </source>
</evidence>
<dbReference type="Proteomes" id="UP000297714">
    <property type="component" value="Unassembled WGS sequence"/>
</dbReference>
<keyword evidence="2" id="KW-0645">Protease</keyword>
<dbReference type="AlphaFoldDB" id="A0A4Z0YDM6"/>
<dbReference type="PANTHER" id="PTHR30217">
    <property type="entry name" value="PEPTIDASE U32 FAMILY"/>
    <property type="match status" value="1"/>
</dbReference>
<organism evidence="2 3">
    <name type="scientific">Caproiciproducens galactitolivorans</name>
    <dbReference type="NCBI Taxonomy" id="642589"/>
    <lineage>
        <taxon>Bacteria</taxon>
        <taxon>Bacillati</taxon>
        <taxon>Bacillota</taxon>
        <taxon>Clostridia</taxon>
        <taxon>Eubacteriales</taxon>
        <taxon>Acutalibacteraceae</taxon>
        <taxon>Caproiciproducens</taxon>
    </lineage>
</organism>
<dbReference type="EC" id="3.4.-.-" evidence="2"/>
<gene>
    <name evidence="2" type="primary">ydcP_2</name>
    <name evidence="2" type="ORF">CAGA_10740</name>
</gene>
<keyword evidence="3" id="KW-1185">Reference proteome</keyword>
<dbReference type="GO" id="GO:0008233">
    <property type="term" value="F:peptidase activity"/>
    <property type="evidence" value="ECO:0007669"/>
    <property type="project" value="UniProtKB-KW"/>
</dbReference>
<name>A0A4Z0YDM6_9FIRM</name>
<protein>
    <submittedName>
        <fullName evidence="2">Putative protease YdcP</fullName>
        <ecNumber evidence="2">3.4.-.-</ecNumber>
    </submittedName>
</protein>
<comment type="caution">
    <text evidence="2">The sequence shown here is derived from an EMBL/GenBank/DDBJ whole genome shotgun (WGS) entry which is preliminary data.</text>
</comment>
<evidence type="ECO:0000313" key="3">
    <source>
        <dbReference type="Proteomes" id="UP000297714"/>
    </source>
</evidence>
<proteinExistence type="predicted"/>
<dbReference type="EMBL" id="SRMQ01000003">
    <property type="protein sequence ID" value="TGJ77000.1"/>
    <property type="molecule type" value="Genomic_DNA"/>
</dbReference>
<dbReference type="PANTHER" id="PTHR30217:SF10">
    <property type="entry name" value="23S RRNA 5-HYDROXYCYTIDINE C2501 SYNTHASE"/>
    <property type="match status" value="1"/>
</dbReference>
<keyword evidence="2" id="KW-0378">Hydrolase</keyword>
<dbReference type="Pfam" id="PF12392">
    <property type="entry name" value="DUF3656"/>
    <property type="match status" value="1"/>
</dbReference>